<proteinExistence type="predicted"/>
<dbReference type="Pfam" id="PF13482">
    <property type="entry name" value="RNase_H_2"/>
    <property type="match status" value="1"/>
</dbReference>
<organism evidence="2 3">
    <name type="scientific">Corynebacterium striatum</name>
    <dbReference type="NCBI Taxonomy" id="43770"/>
    <lineage>
        <taxon>Bacteria</taxon>
        <taxon>Bacillati</taxon>
        <taxon>Actinomycetota</taxon>
        <taxon>Actinomycetes</taxon>
        <taxon>Mycobacteriales</taxon>
        <taxon>Corynebacteriaceae</taxon>
        <taxon>Corynebacterium</taxon>
    </lineage>
</organism>
<dbReference type="NCBIfam" id="TIGR03491">
    <property type="entry name" value="TM0106 family RecB-like putative nuclease"/>
    <property type="match status" value="1"/>
</dbReference>
<dbReference type="InterPro" id="IPR019993">
    <property type="entry name" value="RecB_nuclease_TM0106_put"/>
</dbReference>
<dbReference type="EMBL" id="BJLD01000001">
    <property type="protein sequence ID" value="GEA42200.1"/>
    <property type="molecule type" value="Genomic_DNA"/>
</dbReference>
<protein>
    <recommendedName>
        <fullName evidence="1">YprB ribonuclease H-like domain-containing protein</fullName>
    </recommendedName>
</protein>
<dbReference type="InterPro" id="IPR038720">
    <property type="entry name" value="YprB_RNase_H-like_dom"/>
</dbReference>
<dbReference type="AlphaFoldDB" id="A0AAQ1TY19"/>
<dbReference type="RefSeq" id="WP_005529418.1">
    <property type="nucleotide sequence ID" value="NZ_BJLD01000001.1"/>
</dbReference>
<sequence length="488" mass="54313">MKDVLGAADLVGCRYRLVQRRAHPEIPRTHASLARAERHAAAVDAALANLPVKAPGRFRRIDIEGDEWERSMATLEALAYGYTHITNAVFATDEWKVEVDLLLQEGEKYTPVIVSNHRVARRNERARTLAVPTHRIGLSEPLEMPYKIRHHAVDGYRLAFAALALEELGLNSGRGGAIGQDRSQAFFTDTSRYNVEGALAQPLPTGPRRVKECATCRFWQLCEPELGERDDISLFLPGDRANPYRERGIETVQALIDAHLGEPSQLAQAWRDGQPLLRRAAASPSVGIEVPRADVEVDVDMEAYLDQGAYLWGAWYQGEYRAFVTWEPLGGRAEAANFEEFWSWLMGLRAEAHAAGKTFAAYCYSAHGENHWMRMSAKRFGRPALAEVEEFISSGEWVDMFVHVKRNFAGPYGLGLKTVAPLAGFEWPEDFDGEESVNARREALAGDLKVRQQILDYNAGDVQATRAIREFMSADAPGVPNLGAISVP</sequence>
<reference evidence="2 3" key="1">
    <citation type="submission" date="2019-06" db="EMBL/GenBank/DDBJ databases">
        <title>Draft genome sequence of Corynebacterium striatum NBRC 15291.</title>
        <authorList>
            <person name="Miura T."/>
            <person name="Furukawa M."/>
            <person name="Shimamura M."/>
            <person name="Ohyama Y."/>
            <person name="Yamazoe A."/>
            <person name="Kawasaki H."/>
        </authorList>
    </citation>
    <scope>NUCLEOTIDE SEQUENCE [LARGE SCALE GENOMIC DNA]</scope>
    <source>
        <strain evidence="2 3">NBRC 15291</strain>
    </source>
</reference>
<name>A0AAQ1TY19_CORST</name>
<feature type="domain" description="YprB ribonuclease H-like" evidence="1">
    <location>
        <begin position="300"/>
        <end position="471"/>
    </location>
</feature>
<gene>
    <name evidence="2" type="ORF">Cst04h_03700</name>
</gene>
<accession>A0AAQ1TY19</accession>
<dbReference type="Proteomes" id="UP000315234">
    <property type="component" value="Unassembled WGS sequence"/>
</dbReference>
<evidence type="ECO:0000313" key="3">
    <source>
        <dbReference type="Proteomes" id="UP000315234"/>
    </source>
</evidence>
<evidence type="ECO:0000313" key="2">
    <source>
        <dbReference type="EMBL" id="GEA42200.1"/>
    </source>
</evidence>
<comment type="caution">
    <text evidence="2">The sequence shown here is derived from an EMBL/GenBank/DDBJ whole genome shotgun (WGS) entry which is preliminary data.</text>
</comment>
<evidence type="ECO:0000259" key="1">
    <source>
        <dbReference type="Pfam" id="PF13482"/>
    </source>
</evidence>